<evidence type="ECO:0000313" key="4">
    <source>
        <dbReference type="EMBL" id="RRK31878.1"/>
    </source>
</evidence>
<name>A0A426DGK5_9FIRM</name>
<accession>A0A426DGK5</accession>
<dbReference type="GO" id="GO:0016301">
    <property type="term" value="F:kinase activity"/>
    <property type="evidence" value="ECO:0007669"/>
    <property type="project" value="UniProtKB-KW"/>
</dbReference>
<dbReference type="Proteomes" id="UP000274920">
    <property type="component" value="Unassembled WGS sequence"/>
</dbReference>
<evidence type="ECO:0000259" key="3">
    <source>
        <dbReference type="Pfam" id="PF07804"/>
    </source>
</evidence>
<dbReference type="EMBL" id="RHJS01000002">
    <property type="protein sequence ID" value="RRK31878.1"/>
    <property type="molecule type" value="Genomic_DNA"/>
</dbReference>
<comment type="caution">
    <text evidence="4">The sequence shown here is derived from an EMBL/GenBank/DDBJ whole genome shotgun (WGS) entry which is preliminary data.</text>
</comment>
<dbReference type="Pfam" id="PF07804">
    <property type="entry name" value="HipA_C"/>
    <property type="match status" value="1"/>
</dbReference>
<keyword evidence="2" id="KW-0418">Kinase</keyword>
<dbReference type="RefSeq" id="WP_125127464.1">
    <property type="nucleotide sequence ID" value="NZ_RHJS01000002.1"/>
</dbReference>
<proteinExistence type="predicted"/>
<organism evidence="4 5">
    <name type="scientific">Schaedlerella arabinosiphila</name>
    <dbReference type="NCBI Taxonomy" id="2044587"/>
    <lineage>
        <taxon>Bacteria</taxon>
        <taxon>Bacillati</taxon>
        <taxon>Bacillota</taxon>
        <taxon>Clostridia</taxon>
        <taxon>Lachnospirales</taxon>
        <taxon>Lachnospiraceae</taxon>
        <taxon>Schaedlerella</taxon>
    </lineage>
</organism>
<sequence>MRRNKNGDNEKQVIRSGIYVLKHKDLDVAMVQIDRRSGKIEYVLDVYLPEELPLGVGDAGNQIAEWWALRAVPDSRKGIHQVLHFLGEETSLSLMLSAYGLSLTDHYWMQPIGEELYWNELNFFDNDFSDELGKIMTESGKIDMESHISKFSPASSVNGEMKKKWVIMEDTRYLMKVNFNDYGQQSVNEMIACRMHERLGWDNYVSYRLEKILAEGREYPCSLNPLFTSHKREFVSAYQLVKDYKVPNTDSKFEAVISRAVQFGMEEAVVRRQLEYTIMTDFLLSNTDRHFNNLGFLYDPMEHRLVAAAPIFDTGNALFYNLEVIPSGRRLLDIQVNSFCRREADMLRYVKQAELVRLECLEGFPEEAEQMLREYTDMPDIRASQIARTIRGKMEYLELFQHGKKIWKKETYW</sequence>
<feature type="domain" description="HipA-like C-terminal" evidence="3">
    <location>
        <begin position="161"/>
        <end position="374"/>
    </location>
</feature>
<keyword evidence="1" id="KW-0808">Transferase</keyword>
<evidence type="ECO:0000256" key="1">
    <source>
        <dbReference type="ARBA" id="ARBA00022679"/>
    </source>
</evidence>
<evidence type="ECO:0000256" key="2">
    <source>
        <dbReference type="ARBA" id="ARBA00022777"/>
    </source>
</evidence>
<gene>
    <name evidence="4" type="ORF">EBB54_11240</name>
</gene>
<keyword evidence="5" id="KW-1185">Reference proteome</keyword>
<protein>
    <recommendedName>
        <fullName evidence="3">HipA-like C-terminal domain-containing protein</fullName>
    </recommendedName>
</protein>
<reference evidence="4" key="1">
    <citation type="submission" date="2018-10" db="EMBL/GenBank/DDBJ databases">
        <title>Schaedlerella arabinophila gen. nov. sp. nov., isolated from the mouse intestinal tract and comparative analysis with the genome of the closely related altered Schaedler flora strain ASF502.</title>
        <authorList>
            <person name="Miyake S."/>
            <person name="Soh M."/>
            <person name="Seedorf H."/>
        </authorList>
    </citation>
    <scope>NUCLEOTIDE SEQUENCE [LARGE SCALE GENOMIC DNA]</scope>
    <source>
        <strain evidence="4">DSM 106076</strain>
    </source>
</reference>
<dbReference type="Gene3D" id="1.10.1070.20">
    <property type="match status" value="1"/>
</dbReference>
<evidence type="ECO:0000313" key="5">
    <source>
        <dbReference type="Proteomes" id="UP000274920"/>
    </source>
</evidence>
<dbReference type="InterPro" id="IPR012893">
    <property type="entry name" value="HipA-like_C"/>
</dbReference>
<dbReference type="AlphaFoldDB" id="A0A426DGK5"/>